<dbReference type="RefSeq" id="WP_060461806.1">
    <property type="nucleotide sequence ID" value="NZ_JBBOJO010000065.1"/>
</dbReference>
<feature type="transmembrane region" description="Helical" evidence="7">
    <location>
        <begin position="103"/>
        <end position="123"/>
    </location>
</feature>
<proteinExistence type="inferred from homology"/>
<evidence type="ECO:0000256" key="2">
    <source>
        <dbReference type="ARBA" id="ARBA00007362"/>
    </source>
</evidence>
<dbReference type="Pfam" id="PF00892">
    <property type="entry name" value="EamA"/>
    <property type="match status" value="2"/>
</dbReference>
<keyword evidence="5 7" id="KW-1133">Transmembrane helix</keyword>
<protein>
    <submittedName>
        <fullName evidence="9">Multidrug DMT transporter permease</fullName>
    </submittedName>
</protein>
<evidence type="ECO:0000256" key="3">
    <source>
        <dbReference type="ARBA" id="ARBA00022475"/>
    </source>
</evidence>
<dbReference type="AlphaFoldDB" id="A0A109DFF8"/>
<keyword evidence="3" id="KW-1003">Cell membrane</keyword>
<organism evidence="9 10">
    <name type="scientific">Lactobacillus crispatus</name>
    <dbReference type="NCBI Taxonomy" id="47770"/>
    <lineage>
        <taxon>Bacteria</taxon>
        <taxon>Bacillati</taxon>
        <taxon>Bacillota</taxon>
        <taxon>Bacilli</taxon>
        <taxon>Lactobacillales</taxon>
        <taxon>Lactobacillaceae</taxon>
        <taxon>Lactobacillus</taxon>
    </lineage>
</organism>
<feature type="transmembrane region" description="Helical" evidence="7">
    <location>
        <begin position="279"/>
        <end position="295"/>
    </location>
</feature>
<evidence type="ECO:0000256" key="6">
    <source>
        <dbReference type="ARBA" id="ARBA00023136"/>
    </source>
</evidence>
<feature type="domain" description="EamA" evidence="8">
    <location>
        <begin position="162"/>
        <end position="292"/>
    </location>
</feature>
<evidence type="ECO:0000313" key="9">
    <source>
        <dbReference type="EMBL" id="KWU04447.1"/>
    </source>
</evidence>
<keyword evidence="4 7" id="KW-0812">Transmembrane</keyword>
<gene>
    <name evidence="9" type="ORF">AEL95_02410</name>
</gene>
<reference evidence="9 10" key="1">
    <citation type="journal article" date="2016" name="Microbiology (Mosc.)">
        <title>Comparison of Lactobacillus crispatus isolates from Lactobacillus-dominated vaginal microbiomes with isolates from microbiomes containing bacterial vaginosis-associated bacteria.</title>
        <authorList>
            <person name="Abdelmaksoud A.A."/>
            <person name="Koparde V.N."/>
            <person name="Sheth N.U."/>
            <person name="Serrano M.G."/>
            <person name="Glascock A.L."/>
            <person name="Fettweis J.M."/>
            <person name="Strauss Iii J.F."/>
            <person name="Buck G.A."/>
            <person name="Jefferson K.K."/>
        </authorList>
    </citation>
    <scope>NUCLEOTIDE SEQUENCE [LARGE SCALE GENOMIC DNA]</scope>
    <source>
        <strain evidence="9 10">VMC3</strain>
    </source>
</reference>
<feature type="transmembrane region" description="Helical" evidence="7">
    <location>
        <begin position="74"/>
        <end position="97"/>
    </location>
</feature>
<dbReference type="PATRIC" id="fig|47770.28.peg.2085"/>
<sequence length="312" mass="34052">MVTQKQRRLWAFLAGLACVMWGISGLFAKSLFNTSPDITPMWLSQIRMVTSGIILLIVAGVLKQKPIATMKNKHDAWTIIAYGIFGLLPVQLFYFIVVQQANASIATILQFVGPFFVMGYLAVTHKQVMRRIDVLAAICAFIGVVLLATHGRFNHFALTPSVLFWGLLSAVGVATNTLIPISVLKRVSSLVVTGWGLLSAGICLMIVHPQMPHIPNTPHVWLDVVAVIVIGTLIPFQLMTNSLRFIKASTASLLDAFEPFSATVGSVICFGLVMTPMDWIGSILVVLAAMALNISPKKKKVKKLINKVEDAQ</sequence>
<accession>A0A109DFF8</accession>
<comment type="similarity">
    <text evidence="2">Belongs to the EamA transporter family.</text>
</comment>
<feature type="transmembrane region" description="Helical" evidence="7">
    <location>
        <begin position="162"/>
        <end position="183"/>
    </location>
</feature>
<name>A0A109DFF8_9LACO</name>
<dbReference type="EMBL" id="LJGP01000008">
    <property type="protein sequence ID" value="KWU04447.1"/>
    <property type="molecule type" value="Genomic_DNA"/>
</dbReference>
<dbReference type="Proteomes" id="UP000067598">
    <property type="component" value="Unassembled WGS sequence"/>
</dbReference>
<dbReference type="PANTHER" id="PTHR32322:SF18">
    <property type="entry name" value="S-ADENOSYLMETHIONINE_S-ADENOSYLHOMOCYSTEINE TRANSPORTER"/>
    <property type="match status" value="1"/>
</dbReference>
<evidence type="ECO:0000256" key="5">
    <source>
        <dbReference type="ARBA" id="ARBA00022989"/>
    </source>
</evidence>
<dbReference type="GO" id="GO:0005886">
    <property type="term" value="C:plasma membrane"/>
    <property type="evidence" value="ECO:0007669"/>
    <property type="project" value="UniProtKB-SubCell"/>
</dbReference>
<dbReference type="InterPro" id="IPR050638">
    <property type="entry name" value="AA-Vitamin_Transporters"/>
</dbReference>
<comment type="caution">
    <text evidence="9">The sequence shown here is derived from an EMBL/GenBank/DDBJ whole genome shotgun (WGS) entry which is preliminary data.</text>
</comment>
<keyword evidence="6 7" id="KW-0472">Membrane</keyword>
<feature type="domain" description="EamA" evidence="8">
    <location>
        <begin position="9"/>
        <end position="148"/>
    </location>
</feature>
<feature type="transmembrane region" description="Helical" evidence="7">
    <location>
        <begin position="251"/>
        <end position="273"/>
    </location>
</feature>
<feature type="transmembrane region" description="Helical" evidence="7">
    <location>
        <begin position="190"/>
        <end position="208"/>
    </location>
</feature>
<evidence type="ECO:0000259" key="8">
    <source>
        <dbReference type="Pfam" id="PF00892"/>
    </source>
</evidence>
<evidence type="ECO:0000313" key="10">
    <source>
        <dbReference type="Proteomes" id="UP000067598"/>
    </source>
</evidence>
<dbReference type="InterPro" id="IPR037185">
    <property type="entry name" value="EmrE-like"/>
</dbReference>
<feature type="transmembrane region" description="Helical" evidence="7">
    <location>
        <begin position="132"/>
        <end position="150"/>
    </location>
</feature>
<comment type="subcellular location">
    <subcellularLocation>
        <location evidence="1">Cell membrane</location>
        <topology evidence="1">Multi-pass membrane protein</topology>
    </subcellularLocation>
</comment>
<evidence type="ECO:0000256" key="7">
    <source>
        <dbReference type="SAM" id="Phobius"/>
    </source>
</evidence>
<evidence type="ECO:0000256" key="4">
    <source>
        <dbReference type="ARBA" id="ARBA00022692"/>
    </source>
</evidence>
<feature type="transmembrane region" description="Helical" evidence="7">
    <location>
        <begin position="44"/>
        <end position="62"/>
    </location>
</feature>
<feature type="transmembrane region" description="Helical" evidence="7">
    <location>
        <begin position="220"/>
        <end position="239"/>
    </location>
</feature>
<dbReference type="InterPro" id="IPR000620">
    <property type="entry name" value="EamA_dom"/>
</dbReference>
<dbReference type="SUPFAM" id="SSF103481">
    <property type="entry name" value="Multidrug resistance efflux transporter EmrE"/>
    <property type="match status" value="2"/>
</dbReference>
<evidence type="ECO:0000256" key="1">
    <source>
        <dbReference type="ARBA" id="ARBA00004651"/>
    </source>
</evidence>
<dbReference type="PANTHER" id="PTHR32322">
    <property type="entry name" value="INNER MEMBRANE TRANSPORTER"/>
    <property type="match status" value="1"/>
</dbReference>